<keyword evidence="4" id="KW-1185">Reference proteome</keyword>
<dbReference type="EMBL" id="JBBMFA010000066">
    <property type="protein sequence ID" value="MEQ2519735.1"/>
    <property type="molecule type" value="Genomic_DNA"/>
</dbReference>
<evidence type="ECO:0000259" key="1">
    <source>
        <dbReference type="Pfam" id="PF07075"/>
    </source>
</evidence>
<dbReference type="PANTHER" id="PTHR42915">
    <property type="entry name" value="HYPOTHETICAL 460 KDA PROTEIN IN FEUA-SIGW INTERGENIC REGION [PRECURSOR]"/>
    <property type="match status" value="1"/>
</dbReference>
<dbReference type="PANTHER" id="PTHR42915:SF1">
    <property type="entry name" value="PEPTIDOGLYCAN BETA-N-ACETYLMURAMIDASE NAMZ"/>
    <property type="match status" value="1"/>
</dbReference>
<feature type="domain" description="Peptidoglycan beta-N-acetylmuramidase NamZ C-terminal" evidence="2">
    <location>
        <begin position="226"/>
        <end position="381"/>
    </location>
</feature>
<dbReference type="InterPro" id="IPR008302">
    <property type="entry name" value="NamZ"/>
</dbReference>
<dbReference type="InterPro" id="IPR048502">
    <property type="entry name" value="NamZ_N"/>
</dbReference>
<dbReference type="Pfam" id="PF07075">
    <property type="entry name" value="NamZ_N"/>
    <property type="match status" value="1"/>
</dbReference>
<reference evidence="3 4" key="1">
    <citation type="submission" date="2024-03" db="EMBL/GenBank/DDBJ databases">
        <title>Human intestinal bacterial collection.</title>
        <authorList>
            <person name="Pauvert C."/>
            <person name="Hitch T.C.A."/>
            <person name="Clavel T."/>
        </authorList>
    </citation>
    <scope>NUCLEOTIDE SEQUENCE [LARGE SCALE GENOMIC DNA]</scope>
    <source>
        <strain evidence="3 4">CLA-JM-H11</strain>
    </source>
</reference>
<dbReference type="Proteomes" id="UP001477672">
    <property type="component" value="Unassembled WGS sequence"/>
</dbReference>
<dbReference type="PIRSF" id="PIRSF016719">
    <property type="entry name" value="UCP016719"/>
    <property type="match status" value="1"/>
</dbReference>
<dbReference type="Gene3D" id="3.90.1150.140">
    <property type="match status" value="1"/>
</dbReference>
<evidence type="ECO:0000259" key="2">
    <source>
        <dbReference type="Pfam" id="PF20732"/>
    </source>
</evidence>
<sequence>MVGYGIDVLWESGRYDDLLKNRRVGLLTNPTGLDTRFRSTVDLLNSRFRLTALFGPEHGVRGDQAPGAEIATTRDRATGLPVYSLYRKDSKRLTEEMLDAFDVLVYDIQDVGSRYYTYIYSLLYALEDCARAGKPVVVLDRPNPLGGNVVEGNRVKPEYTSFVGGYPLCMRYGLTIGEFARMANQTLGAQLTVVPCAGWRREMLWPDTGLLWVMPSPNLPRFEAALLYAGTCLFEGTNLSEGRGTAAPLELIGAPYIDDPAALAAAMNQKALPGVLFRPQWFTPSLQKNAGQLCGGVQLHVTDARSLRPVRTALELLYEVEKRWPQDFAWRTVLPPATQPHIKLLGGDDQLYRKVPLAEILEQYAAEEAAFAREKRASHLYE</sequence>
<dbReference type="Gene3D" id="3.40.50.12170">
    <property type="entry name" value="Uncharacterised protein PF07075, DUF1343"/>
    <property type="match status" value="1"/>
</dbReference>
<dbReference type="Pfam" id="PF20732">
    <property type="entry name" value="NamZ_C"/>
    <property type="match status" value="1"/>
</dbReference>
<protein>
    <submittedName>
        <fullName evidence="3">DUF1343 domain-containing protein</fullName>
    </submittedName>
</protein>
<evidence type="ECO:0000313" key="4">
    <source>
        <dbReference type="Proteomes" id="UP001477672"/>
    </source>
</evidence>
<proteinExistence type="predicted"/>
<name>A0ABV1GD41_9FIRM</name>
<gene>
    <name evidence="3" type="ORF">WMO24_04715</name>
</gene>
<dbReference type="InterPro" id="IPR048503">
    <property type="entry name" value="NamZ_C"/>
</dbReference>
<feature type="domain" description="Peptidoglycan beta-N-acetylmuramidase NamZ N-terminal" evidence="1">
    <location>
        <begin position="24"/>
        <end position="222"/>
    </location>
</feature>
<comment type="caution">
    <text evidence="3">The sequence shown here is derived from an EMBL/GenBank/DDBJ whole genome shotgun (WGS) entry which is preliminary data.</text>
</comment>
<evidence type="ECO:0000313" key="3">
    <source>
        <dbReference type="EMBL" id="MEQ2519735.1"/>
    </source>
</evidence>
<dbReference type="RefSeq" id="WP_349215169.1">
    <property type="nucleotide sequence ID" value="NZ_JBBMFA010000066.1"/>
</dbReference>
<organism evidence="3 4">
    <name type="scientific">Ruthenibacterium intestinale</name>
    <dbReference type="NCBI Taxonomy" id="3133163"/>
    <lineage>
        <taxon>Bacteria</taxon>
        <taxon>Bacillati</taxon>
        <taxon>Bacillota</taxon>
        <taxon>Clostridia</taxon>
        <taxon>Eubacteriales</taxon>
        <taxon>Oscillospiraceae</taxon>
        <taxon>Ruthenibacterium</taxon>
    </lineage>
</organism>
<accession>A0ABV1GD41</accession>